<sequence length="763" mass="84188">MQYPGDCGTAGARKLCPSLCSKDTSGPHRAPHRTTDGALGVSRRKRHKRRVRVPTILQMEATECGAACLAMVLAHFGLYIPLERLRVDCGVSRDGSNAVHMLEAARHYGCETRGLRLEIHELHREPMPLILFWEFNHFVVLEGRKGDVFYLNDPGTGPRKVSLSDMNTSYTGVALKIRPGDRFERGGHAPSLLAGIHQRAASMKSAISFIVLTSVLLALPGMVIACLSRVFVDDVLGPNPNWLAPVLMALGGAILVTLLLTWYQRLAIRSLALGFLTMNTSRMFERLLRLPMLFHMQRAPGEIQYRITLNNQLADMISGQVGTAVASLFMLAFYGALLFSYDANLALMGIAIAAVNLIVLTLVAHFRKVLNQTLIQEKGKLMGVAMSGIQLIDTIKASAGEFDYFTKWAGQQARYTNAEQRMSVSTVYLSTLPVFLAALNNAVILLYGAWRVIHGDMTAGMLVAFQILMAAFLVPITQITQLGAQIQEAKGALDKLDDVDHYELDPLYDREFETPEAASVSDIRGELQLRDITFGYSPVAPAVVSDFSLHLRPGSHVAVVGPSGSGKSTIAKIAAGLYKPWAGEVLYDGMPISQWPRRKLERFISIVDQQIILFRDSLRDNLSMWNPMMAEEDIIRACRDAQIHKDIANRKGGYCAVIDEGGSNFSGGQRQRIEIARALCNNPAVMILDEATSALDPETERKIDQHLRQRGCACLIVAHRLSTIRNCDEIIVLDNGRVVQRGRHDALIQDKTGAYARMIRAEG</sequence>
<keyword evidence="9 12" id="KW-0472">Membrane</keyword>
<keyword evidence="5" id="KW-0547">Nucleotide-binding</keyword>
<dbReference type="Pfam" id="PF03412">
    <property type="entry name" value="Peptidase_C39"/>
    <property type="match status" value="1"/>
</dbReference>
<feature type="domain" description="Peptidase C39" evidence="15">
    <location>
        <begin position="58"/>
        <end position="177"/>
    </location>
</feature>
<dbReference type="InterPro" id="IPR022514">
    <property type="entry name" value="NHPM_micro_ABC1"/>
</dbReference>
<dbReference type="CDD" id="cd18569">
    <property type="entry name" value="ABC_6TM_NHLM_bacteriocin"/>
    <property type="match status" value="1"/>
</dbReference>
<feature type="region of interest" description="Disordered" evidence="11">
    <location>
        <begin position="23"/>
        <end position="47"/>
    </location>
</feature>
<evidence type="ECO:0000256" key="12">
    <source>
        <dbReference type="SAM" id="Phobius"/>
    </source>
</evidence>
<keyword evidence="10" id="KW-0080">Bacteriocin transport</keyword>
<dbReference type="InterPro" id="IPR005074">
    <property type="entry name" value="Peptidase_C39"/>
</dbReference>
<evidence type="ECO:0000256" key="3">
    <source>
        <dbReference type="ARBA" id="ARBA00022475"/>
    </source>
</evidence>
<feature type="domain" description="ABC transporter" evidence="13">
    <location>
        <begin position="527"/>
        <end position="760"/>
    </location>
</feature>
<dbReference type="PROSITE" id="PS50990">
    <property type="entry name" value="PEPTIDASE_C39"/>
    <property type="match status" value="1"/>
</dbReference>
<evidence type="ECO:0000256" key="4">
    <source>
        <dbReference type="ARBA" id="ARBA00022692"/>
    </source>
</evidence>
<dbReference type="GO" id="GO:0140359">
    <property type="term" value="F:ABC-type transporter activity"/>
    <property type="evidence" value="ECO:0007669"/>
    <property type="project" value="InterPro"/>
</dbReference>
<dbReference type="PROSITE" id="PS50893">
    <property type="entry name" value="ABC_TRANSPORTER_2"/>
    <property type="match status" value="1"/>
</dbReference>
<dbReference type="AlphaFoldDB" id="A0A8J6N0V5"/>
<dbReference type="GO" id="GO:0005886">
    <property type="term" value="C:plasma membrane"/>
    <property type="evidence" value="ECO:0007669"/>
    <property type="project" value="UniProtKB-SubCell"/>
</dbReference>
<evidence type="ECO:0000259" key="14">
    <source>
        <dbReference type="PROSITE" id="PS50929"/>
    </source>
</evidence>
<evidence type="ECO:0000259" key="13">
    <source>
        <dbReference type="PROSITE" id="PS50893"/>
    </source>
</evidence>
<evidence type="ECO:0000256" key="11">
    <source>
        <dbReference type="SAM" id="MobiDB-lite"/>
    </source>
</evidence>
<gene>
    <name evidence="16" type="ORF">H8E19_08045</name>
</gene>
<dbReference type="PANTHER" id="PTHR24221:SF654">
    <property type="entry name" value="ATP-BINDING CASSETTE SUB-FAMILY B MEMBER 6"/>
    <property type="match status" value="1"/>
</dbReference>
<evidence type="ECO:0000256" key="10">
    <source>
        <dbReference type="ARBA" id="ARBA00043264"/>
    </source>
</evidence>
<dbReference type="Gene3D" id="3.90.70.10">
    <property type="entry name" value="Cysteine proteinases"/>
    <property type="match status" value="1"/>
</dbReference>
<dbReference type="InterPro" id="IPR039421">
    <property type="entry name" value="Type_1_exporter"/>
</dbReference>
<evidence type="ECO:0000256" key="5">
    <source>
        <dbReference type="ARBA" id="ARBA00022741"/>
    </source>
</evidence>
<proteinExistence type="predicted"/>
<dbReference type="GO" id="GO:0006508">
    <property type="term" value="P:proteolysis"/>
    <property type="evidence" value="ECO:0007669"/>
    <property type="project" value="InterPro"/>
</dbReference>
<evidence type="ECO:0000256" key="2">
    <source>
        <dbReference type="ARBA" id="ARBA00022448"/>
    </source>
</evidence>
<dbReference type="SUPFAM" id="SSF52540">
    <property type="entry name" value="P-loop containing nucleoside triphosphate hydrolases"/>
    <property type="match status" value="1"/>
</dbReference>
<feature type="transmembrane region" description="Helical" evidence="12">
    <location>
        <begin position="321"/>
        <end position="339"/>
    </location>
</feature>
<evidence type="ECO:0000259" key="15">
    <source>
        <dbReference type="PROSITE" id="PS50990"/>
    </source>
</evidence>
<feature type="transmembrane region" description="Helical" evidence="12">
    <location>
        <begin position="427"/>
        <end position="447"/>
    </location>
</feature>
<keyword evidence="7" id="KW-0653">Protein transport</keyword>
<dbReference type="Gene3D" id="1.20.1560.10">
    <property type="entry name" value="ABC transporter type 1, transmembrane domain"/>
    <property type="match status" value="1"/>
</dbReference>
<dbReference type="GO" id="GO:0016887">
    <property type="term" value="F:ATP hydrolysis activity"/>
    <property type="evidence" value="ECO:0007669"/>
    <property type="project" value="InterPro"/>
</dbReference>
<feature type="transmembrane region" description="Helical" evidence="12">
    <location>
        <begin position="206"/>
        <end position="230"/>
    </location>
</feature>
<dbReference type="FunFam" id="3.40.50.300:FF:000299">
    <property type="entry name" value="ABC transporter ATP-binding protein/permease"/>
    <property type="match status" value="1"/>
</dbReference>
<dbReference type="GO" id="GO:0043213">
    <property type="term" value="P:bacteriocin transport"/>
    <property type="evidence" value="ECO:0007669"/>
    <property type="project" value="UniProtKB-KW"/>
</dbReference>
<accession>A0A8J6N0V5</accession>
<keyword evidence="4 12" id="KW-0812">Transmembrane</keyword>
<dbReference type="InterPro" id="IPR027417">
    <property type="entry name" value="P-loop_NTPase"/>
</dbReference>
<dbReference type="Gene3D" id="3.40.50.300">
    <property type="entry name" value="P-loop containing nucleotide triphosphate hydrolases"/>
    <property type="match status" value="1"/>
</dbReference>
<dbReference type="InterPro" id="IPR036640">
    <property type="entry name" value="ABC1_TM_sf"/>
</dbReference>
<evidence type="ECO:0000256" key="7">
    <source>
        <dbReference type="ARBA" id="ARBA00022927"/>
    </source>
</evidence>
<comment type="caution">
    <text evidence="16">The sequence shown here is derived from an EMBL/GenBank/DDBJ whole genome shotgun (WGS) entry which is preliminary data.</text>
</comment>
<dbReference type="InterPro" id="IPR017871">
    <property type="entry name" value="ABC_transporter-like_CS"/>
</dbReference>
<dbReference type="NCBIfam" id="TIGR03796">
    <property type="entry name" value="NHLM_micro_ABC1"/>
    <property type="match status" value="1"/>
</dbReference>
<evidence type="ECO:0000313" key="16">
    <source>
        <dbReference type="EMBL" id="MBC8177344.1"/>
    </source>
</evidence>
<dbReference type="PANTHER" id="PTHR24221">
    <property type="entry name" value="ATP-BINDING CASSETTE SUB-FAMILY B"/>
    <property type="match status" value="1"/>
</dbReference>
<dbReference type="SUPFAM" id="SSF90123">
    <property type="entry name" value="ABC transporter transmembrane region"/>
    <property type="match status" value="1"/>
</dbReference>
<feature type="domain" description="ABC transmembrane type-1" evidence="14">
    <location>
        <begin position="209"/>
        <end position="488"/>
    </location>
</feature>
<dbReference type="GO" id="GO:0015031">
    <property type="term" value="P:protein transport"/>
    <property type="evidence" value="ECO:0007669"/>
    <property type="project" value="UniProtKB-KW"/>
</dbReference>
<comment type="subcellular location">
    <subcellularLocation>
        <location evidence="1">Cell membrane</location>
        <topology evidence="1">Multi-pass membrane protein</topology>
    </subcellularLocation>
</comment>
<protein>
    <submittedName>
        <fullName evidence="16">NHLP family bacteriocin export ABC transporter peptidase/permease/ATPase subunit</fullName>
    </submittedName>
</protein>
<name>A0A8J6N0V5_9DELT</name>
<dbReference type="GO" id="GO:0008233">
    <property type="term" value="F:peptidase activity"/>
    <property type="evidence" value="ECO:0007669"/>
    <property type="project" value="InterPro"/>
</dbReference>
<evidence type="ECO:0000256" key="1">
    <source>
        <dbReference type="ARBA" id="ARBA00004651"/>
    </source>
</evidence>
<reference evidence="16 17" key="1">
    <citation type="submission" date="2020-08" db="EMBL/GenBank/DDBJ databases">
        <title>Bridging the membrane lipid divide: bacteria of the FCB group superphylum have the potential to synthesize archaeal ether lipids.</title>
        <authorList>
            <person name="Villanueva L."/>
            <person name="Von Meijenfeldt F.A.B."/>
            <person name="Westbye A.B."/>
            <person name="Yadav S."/>
            <person name="Hopmans E.C."/>
            <person name="Dutilh B.E."/>
            <person name="Sinninghe Damste J.S."/>
        </authorList>
    </citation>
    <scope>NUCLEOTIDE SEQUENCE [LARGE SCALE GENOMIC DNA]</scope>
    <source>
        <strain evidence="16">NIOZ-UU27</strain>
    </source>
</reference>
<evidence type="ECO:0000313" key="17">
    <source>
        <dbReference type="Proteomes" id="UP000650524"/>
    </source>
</evidence>
<dbReference type="InterPro" id="IPR003593">
    <property type="entry name" value="AAA+_ATPase"/>
</dbReference>
<dbReference type="PROSITE" id="PS00211">
    <property type="entry name" value="ABC_TRANSPORTER_1"/>
    <property type="match status" value="1"/>
</dbReference>
<keyword evidence="8 12" id="KW-1133">Transmembrane helix</keyword>
<dbReference type="EMBL" id="JACNJD010000203">
    <property type="protein sequence ID" value="MBC8177344.1"/>
    <property type="molecule type" value="Genomic_DNA"/>
</dbReference>
<evidence type="ECO:0000256" key="9">
    <source>
        <dbReference type="ARBA" id="ARBA00023136"/>
    </source>
</evidence>
<dbReference type="Proteomes" id="UP000650524">
    <property type="component" value="Unassembled WGS sequence"/>
</dbReference>
<dbReference type="GO" id="GO:0005524">
    <property type="term" value="F:ATP binding"/>
    <property type="evidence" value="ECO:0007669"/>
    <property type="project" value="UniProtKB-KW"/>
</dbReference>
<evidence type="ECO:0000256" key="8">
    <source>
        <dbReference type="ARBA" id="ARBA00022989"/>
    </source>
</evidence>
<evidence type="ECO:0000256" key="6">
    <source>
        <dbReference type="ARBA" id="ARBA00022840"/>
    </source>
</evidence>
<dbReference type="PROSITE" id="PS50929">
    <property type="entry name" value="ABC_TM1F"/>
    <property type="match status" value="1"/>
</dbReference>
<dbReference type="SMART" id="SM00382">
    <property type="entry name" value="AAA"/>
    <property type="match status" value="1"/>
</dbReference>
<organism evidence="16 17">
    <name type="scientific">Candidatus Desulfacyla euxinica</name>
    <dbReference type="NCBI Taxonomy" id="2841693"/>
    <lineage>
        <taxon>Bacteria</taxon>
        <taxon>Deltaproteobacteria</taxon>
        <taxon>Candidatus Desulfacyla</taxon>
    </lineage>
</organism>
<keyword evidence="2" id="KW-0813">Transport</keyword>
<dbReference type="InterPro" id="IPR003439">
    <property type="entry name" value="ABC_transporter-like_ATP-bd"/>
</dbReference>
<dbReference type="Pfam" id="PF00005">
    <property type="entry name" value="ABC_tran"/>
    <property type="match status" value="1"/>
</dbReference>
<keyword evidence="3" id="KW-1003">Cell membrane</keyword>
<dbReference type="GO" id="GO:0034040">
    <property type="term" value="F:ATPase-coupled lipid transmembrane transporter activity"/>
    <property type="evidence" value="ECO:0007669"/>
    <property type="project" value="TreeGrafter"/>
</dbReference>
<dbReference type="InterPro" id="IPR011527">
    <property type="entry name" value="ABC1_TM_dom"/>
</dbReference>
<feature type="transmembrane region" description="Helical" evidence="12">
    <location>
        <begin position="345"/>
        <end position="366"/>
    </location>
</feature>
<dbReference type="Pfam" id="PF00664">
    <property type="entry name" value="ABC_membrane"/>
    <property type="match status" value="1"/>
</dbReference>
<keyword evidence="6" id="KW-0067">ATP-binding</keyword>
<feature type="transmembrane region" description="Helical" evidence="12">
    <location>
        <begin position="459"/>
        <end position="477"/>
    </location>
</feature>
<feature type="transmembrane region" description="Helical" evidence="12">
    <location>
        <begin position="242"/>
        <end position="263"/>
    </location>
</feature>